<dbReference type="EMBL" id="JBJLSN010000001">
    <property type="protein sequence ID" value="MFL7899605.1"/>
    <property type="molecule type" value="Genomic_DNA"/>
</dbReference>
<name>A0A060DE77_9PROT</name>
<dbReference type="InterPro" id="IPR034704">
    <property type="entry name" value="Ribosomal_bL28/bL31-like_sf"/>
</dbReference>
<keyword evidence="4 9" id="KW-0699">rRNA-binding</keyword>
<reference evidence="11 18" key="4">
    <citation type="submission" date="2019-07" db="EMBL/GenBank/DDBJ databases">
        <title>Genome sequencing of the stress-tolerant strain Azospirillum brasilense Az19.</title>
        <authorList>
            <person name="Maroniche G.A."/>
            <person name="Garcia J.E."/>
            <person name="Pagnussat L."/>
            <person name="Amenta M."/>
            <person name="Creus C.M."/>
        </authorList>
    </citation>
    <scope>NUCLEOTIDE SEQUENCE [LARGE SCALE GENOMIC DNA]</scope>
    <source>
        <strain evidence="11 18">Az19</strain>
    </source>
</reference>
<evidence type="ECO:0000313" key="13">
    <source>
        <dbReference type="EMBL" id="PNQ95629.1"/>
    </source>
</evidence>
<dbReference type="InterPro" id="IPR002150">
    <property type="entry name" value="Ribosomal_bL31"/>
</dbReference>
<keyword evidence="7 9" id="KW-0687">Ribonucleoprotein</keyword>
<keyword evidence="6 9" id="KW-0689">Ribosomal protein</keyword>
<protein>
    <recommendedName>
        <fullName evidence="8 9">Large ribosomal subunit protein bL31</fullName>
    </recommendedName>
</protein>
<comment type="caution">
    <text evidence="9">Lacks conserved residue(s) required for the propagation of feature annotation.</text>
</comment>
<dbReference type="GO" id="GO:0006412">
    <property type="term" value="P:translation"/>
    <property type="evidence" value="ECO:0007669"/>
    <property type="project" value="UniProtKB-UniRule"/>
</dbReference>
<reference evidence="13 16" key="2">
    <citation type="submission" date="2018-01" db="EMBL/GenBank/DDBJ databases">
        <title>Whole genome sequence of Azospirillum brasilense REC3 isolated from strawberry roots.</title>
        <authorList>
            <person name="Fontana C.A."/>
            <person name="Salazar S.M."/>
            <person name="Bassi D."/>
            <person name="Puglisi E."/>
            <person name="Lovaisa N.C."/>
            <person name="Toffoli L.M."/>
            <person name="Pedraza R."/>
            <person name="Cocconcelli P.S."/>
        </authorList>
    </citation>
    <scope>NUCLEOTIDE SEQUENCE [LARGE SCALE GENOMIC DNA]</scope>
    <source>
        <strain evidence="13 16">REC3</strain>
    </source>
</reference>
<dbReference type="HAMAP" id="MF_00501">
    <property type="entry name" value="Ribosomal_bL31_1"/>
    <property type="match status" value="1"/>
</dbReference>
<dbReference type="PANTHER" id="PTHR33280:SF6">
    <property type="entry name" value="LARGE RIBOSOMAL SUBUNIT PROTEIN BL31A"/>
    <property type="match status" value="1"/>
</dbReference>
<dbReference type="EMBL" id="POWG01000045">
    <property type="protein sequence ID" value="PNQ95629.1"/>
    <property type="molecule type" value="Genomic_DNA"/>
</dbReference>
<evidence type="ECO:0000256" key="9">
    <source>
        <dbReference type="HAMAP-Rule" id="MF_00501"/>
    </source>
</evidence>
<evidence type="ECO:0000313" key="19">
    <source>
        <dbReference type="Proteomes" id="UP001628281"/>
    </source>
</evidence>
<dbReference type="RefSeq" id="WP_014241009.1">
    <property type="nucleotide sequence ID" value="NZ_CP007793.1"/>
</dbReference>
<reference evidence="12 19" key="5">
    <citation type="submission" date="2024-11" db="EMBL/GenBank/DDBJ databases">
        <title>Draft genome sequences of two bacteria associated to sugarcane roots in Colombia.</title>
        <authorList>
            <person name="Pardo-Diaz S."/>
            <person name="Masmela-Mendoza J."/>
            <person name="Delgadillo-Duran P."/>
            <person name="Bautista E.J."/>
            <person name="Rojas-Tapias D.F."/>
        </authorList>
    </citation>
    <scope>NUCLEOTIDE SEQUENCE [LARGE SCALE GENOMIC DNA]</scope>
    <source>
        <strain evidence="12 19">Ap18</strain>
    </source>
</reference>
<keyword evidence="19" id="KW-1185">Reference proteome</keyword>
<dbReference type="GeneID" id="56452606"/>
<dbReference type="Proteomes" id="UP001628281">
    <property type="component" value="Unassembled WGS sequence"/>
</dbReference>
<evidence type="ECO:0000313" key="17">
    <source>
        <dbReference type="Proteomes" id="UP000298595"/>
    </source>
</evidence>
<comment type="subunit">
    <text evidence="3 9">Part of the 50S ribosomal subunit.</text>
</comment>
<dbReference type="NCBIfam" id="NF001809">
    <property type="entry name" value="PRK00528.1"/>
    <property type="match status" value="1"/>
</dbReference>
<dbReference type="PANTHER" id="PTHR33280">
    <property type="entry name" value="50S RIBOSOMAL PROTEIN L31, CHLOROPLASTIC"/>
    <property type="match status" value="1"/>
</dbReference>
<evidence type="ECO:0000313" key="12">
    <source>
        <dbReference type="EMBL" id="MFL7899605.1"/>
    </source>
</evidence>
<proteinExistence type="inferred from homology"/>
<evidence type="ECO:0000313" key="10">
    <source>
        <dbReference type="EMBL" id="AIB11152.1"/>
    </source>
</evidence>
<organism evidence="10 15">
    <name type="scientific">Azospirillum argentinense</name>
    <dbReference type="NCBI Taxonomy" id="2970906"/>
    <lineage>
        <taxon>Bacteria</taxon>
        <taxon>Pseudomonadati</taxon>
        <taxon>Pseudomonadota</taxon>
        <taxon>Alphaproteobacteria</taxon>
        <taxon>Rhodospirillales</taxon>
        <taxon>Azospirillaceae</taxon>
        <taxon>Azospirillum</taxon>
    </lineage>
</organism>
<dbReference type="Proteomes" id="UP000027186">
    <property type="component" value="Chromosome"/>
</dbReference>
<dbReference type="Proteomes" id="UP000236268">
    <property type="component" value="Unassembled WGS sequence"/>
</dbReference>
<dbReference type="NCBIfam" id="TIGR00105">
    <property type="entry name" value="L31"/>
    <property type="match status" value="1"/>
</dbReference>
<evidence type="ECO:0000256" key="8">
    <source>
        <dbReference type="ARBA" id="ARBA00035687"/>
    </source>
</evidence>
<dbReference type="EMBL" id="CP007793">
    <property type="protein sequence ID" value="AIB11152.1"/>
    <property type="molecule type" value="Genomic_DNA"/>
</dbReference>
<dbReference type="InterPro" id="IPR042105">
    <property type="entry name" value="Ribosomal_bL31_sf"/>
</dbReference>
<dbReference type="EMBL" id="CP032321">
    <property type="protein sequence ID" value="QCN94747.1"/>
    <property type="molecule type" value="Genomic_DNA"/>
</dbReference>
<evidence type="ECO:0000256" key="2">
    <source>
        <dbReference type="ARBA" id="ARBA00009296"/>
    </source>
</evidence>
<dbReference type="Gene3D" id="4.10.830.30">
    <property type="entry name" value="Ribosomal protein L31"/>
    <property type="match status" value="1"/>
</dbReference>
<dbReference type="GO" id="GO:0003735">
    <property type="term" value="F:structural constituent of ribosome"/>
    <property type="evidence" value="ECO:0007669"/>
    <property type="project" value="InterPro"/>
</dbReference>
<evidence type="ECO:0000313" key="16">
    <source>
        <dbReference type="Proteomes" id="UP000236268"/>
    </source>
</evidence>
<dbReference type="KEGG" id="abq:ABAZ39_03785"/>
<dbReference type="SUPFAM" id="SSF143800">
    <property type="entry name" value="L28p-like"/>
    <property type="match status" value="1"/>
</dbReference>
<accession>A0A060DE77</accession>
<dbReference type="EMBL" id="VEWN01000001">
    <property type="protein sequence ID" value="KAA1058443.1"/>
    <property type="molecule type" value="Genomic_DNA"/>
</dbReference>
<comment type="similarity">
    <text evidence="2 9">Belongs to the bacterial ribosomal protein bL31 family. Type A subfamily.</text>
</comment>
<dbReference type="PROSITE" id="PS01143">
    <property type="entry name" value="RIBOSOMAL_L31"/>
    <property type="match status" value="1"/>
</dbReference>
<dbReference type="GO" id="GO:0019843">
    <property type="term" value="F:rRNA binding"/>
    <property type="evidence" value="ECO:0007669"/>
    <property type="project" value="UniProtKB-KW"/>
</dbReference>
<reference evidence="10 15" key="1">
    <citation type="journal article" date="2014" name="Genome Announc.">
        <title>Complete Genome Sequence of the Model Rhizosphere Strain Azospirillum brasilense Az39, Successfully Applied in Agriculture.</title>
        <authorList>
            <person name="Rivera D."/>
            <person name="Revale S."/>
            <person name="Molina R."/>
            <person name="Gualpa J."/>
            <person name="Puente M."/>
            <person name="Maroniche G."/>
            <person name="Paris G."/>
            <person name="Baker D."/>
            <person name="Clavijo B."/>
            <person name="McLay K."/>
            <person name="Spaepen S."/>
            <person name="Perticari A."/>
            <person name="Vazquez M."/>
            <person name="Wisniewski-Dye F."/>
            <person name="Watkins C."/>
            <person name="Martinez-Abarca F."/>
            <person name="Vanderleyden J."/>
            <person name="Cassan F."/>
        </authorList>
    </citation>
    <scope>NUCLEOTIDE SEQUENCE [LARGE SCALE GENOMIC DNA]</scope>
    <source>
        <strain evidence="10 15">Az39</strain>
    </source>
</reference>
<evidence type="ECO:0000313" key="15">
    <source>
        <dbReference type="Proteomes" id="UP000027186"/>
    </source>
</evidence>
<reference evidence="14 17" key="3">
    <citation type="submission" date="2018-09" db="EMBL/GenBank/DDBJ databases">
        <title>Whole genome based analysis of evolution and adaptive divergence in Indian and Brazilian strains of Azospirillum brasilense.</title>
        <authorList>
            <person name="Singh C."/>
            <person name="Tripathi A.K."/>
        </authorList>
    </citation>
    <scope>NUCLEOTIDE SEQUENCE [LARGE SCALE GENOMIC DNA]</scope>
    <source>
        <strain evidence="14 17">MTCC4035</strain>
    </source>
</reference>
<evidence type="ECO:0000256" key="6">
    <source>
        <dbReference type="ARBA" id="ARBA00022980"/>
    </source>
</evidence>
<dbReference type="GO" id="GO:0005840">
    <property type="term" value="C:ribosome"/>
    <property type="evidence" value="ECO:0007669"/>
    <property type="project" value="UniProtKB-KW"/>
</dbReference>
<evidence type="ECO:0000313" key="11">
    <source>
        <dbReference type="EMBL" id="KAA1058443.1"/>
    </source>
</evidence>
<sequence>MKTDIHPDYHEINVVMTDGSTFKTRSTMGKPGDTLRLDIDPKSHPAWTGVQKLLDTGGQIAKFNKRFASFGLKK</sequence>
<evidence type="ECO:0000256" key="5">
    <source>
        <dbReference type="ARBA" id="ARBA00022884"/>
    </source>
</evidence>
<comment type="function">
    <text evidence="1 9">Binds the 23S rRNA.</text>
</comment>
<dbReference type="AlphaFoldDB" id="A0A060DE77"/>
<dbReference type="Pfam" id="PF01197">
    <property type="entry name" value="Ribosomal_L31"/>
    <property type="match status" value="1"/>
</dbReference>
<dbReference type="KEGG" id="aare:D3093_05435"/>
<evidence type="ECO:0000256" key="3">
    <source>
        <dbReference type="ARBA" id="ARBA00011838"/>
    </source>
</evidence>
<evidence type="ECO:0000256" key="7">
    <source>
        <dbReference type="ARBA" id="ARBA00023274"/>
    </source>
</evidence>
<dbReference type="PRINTS" id="PR01249">
    <property type="entry name" value="RIBOSOMALL31"/>
</dbReference>
<gene>
    <name evidence="9 12" type="primary">rpmE</name>
    <name evidence="10" type="ORF">ABAZ39_03785</name>
    <name evidence="12" type="ORF">ACJ41P_00585</name>
    <name evidence="13" type="ORF">C1S70_28070</name>
    <name evidence="14" type="ORF">D3093_05435</name>
    <name evidence="11" type="ORF">FH063_000643</name>
</gene>
<evidence type="ECO:0000256" key="4">
    <source>
        <dbReference type="ARBA" id="ARBA00022730"/>
    </source>
</evidence>
<dbReference type="InterPro" id="IPR027491">
    <property type="entry name" value="Ribosomal_bL31_A"/>
</dbReference>
<evidence type="ECO:0000256" key="1">
    <source>
        <dbReference type="ARBA" id="ARBA00003795"/>
    </source>
</evidence>
<dbReference type="Proteomes" id="UP000298595">
    <property type="component" value="Chromosome"/>
</dbReference>
<evidence type="ECO:0000313" key="18">
    <source>
        <dbReference type="Proteomes" id="UP000325333"/>
    </source>
</evidence>
<evidence type="ECO:0000313" key="14">
    <source>
        <dbReference type="EMBL" id="QCN94747.1"/>
    </source>
</evidence>
<dbReference type="Proteomes" id="UP000325333">
    <property type="component" value="Unassembled WGS sequence"/>
</dbReference>
<dbReference type="GO" id="GO:1990904">
    <property type="term" value="C:ribonucleoprotein complex"/>
    <property type="evidence" value="ECO:0007669"/>
    <property type="project" value="UniProtKB-KW"/>
</dbReference>
<keyword evidence="5 9" id="KW-0694">RNA-binding</keyword>